<dbReference type="PROSITE" id="PS51178">
    <property type="entry name" value="PASTA"/>
    <property type="match status" value="2"/>
</dbReference>
<evidence type="ECO:0000313" key="7">
    <source>
        <dbReference type="EMBL" id="SHE37793.1"/>
    </source>
</evidence>
<keyword evidence="3 5" id="KW-0472">Membrane</keyword>
<dbReference type="Gene3D" id="3.40.710.10">
    <property type="entry name" value="DD-peptidase/beta-lactamase superfamily"/>
    <property type="match status" value="1"/>
</dbReference>
<dbReference type="AlphaFoldDB" id="A0A1M4T034"/>
<comment type="subcellular location">
    <subcellularLocation>
        <location evidence="1">Cell membrane</location>
        <topology evidence="1">Single-pass membrane protein</topology>
    </subcellularLocation>
</comment>
<feature type="compositionally biased region" description="Low complexity" evidence="4">
    <location>
        <begin position="717"/>
        <end position="735"/>
    </location>
</feature>
<feature type="region of interest" description="Disordered" evidence="4">
    <location>
        <begin position="714"/>
        <end position="735"/>
    </location>
</feature>
<keyword evidence="8" id="KW-1185">Reference proteome</keyword>
<dbReference type="SUPFAM" id="SSF54184">
    <property type="entry name" value="Penicillin-binding protein 2x (pbp-2x), c-terminal domain"/>
    <property type="match status" value="2"/>
</dbReference>
<evidence type="ECO:0000259" key="6">
    <source>
        <dbReference type="PROSITE" id="PS51178"/>
    </source>
</evidence>
<evidence type="ECO:0000256" key="1">
    <source>
        <dbReference type="ARBA" id="ARBA00004162"/>
    </source>
</evidence>
<evidence type="ECO:0000256" key="5">
    <source>
        <dbReference type="SAM" id="Phobius"/>
    </source>
</evidence>
<dbReference type="InterPro" id="IPR036138">
    <property type="entry name" value="PBP_dimer_sf"/>
</dbReference>
<dbReference type="InterPro" id="IPR001460">
    <property type="entry name" value="PCN-bd_Tpept"/>
</dbReference>
<gene>
    <name evidence="7" type="ORF">SAMN02745249_00312</name>
</gene>
<dbReference type="Pfam" id="PF03717">
    <property type="entry name" value="PBP_dimer"/>
    <property type="match status" value="1"/>
</dbReference>
<dbReference type="EMBL" id="FQUF01000004">
    <property type="protein sequence ID" value="SHE37793.1"/>
    <property type="molecule type" value="Genomic_DNA"/>
</dbReference>
<dbReference type="InterPro" id="IPR005543">
    <property type="entry name" value="PASTA_dom"/>
</dbReference>
<dbReference type="Pfam" id="PF00905">
    <property type="entry name" value="Transpeptidase"/>
    <property type="match status" value="1"/>
</dbReference>
<dbReference type="Gene3D" id="3.30.70.2110">
    <property type="match status" value="1"/>
</dbReference>
<feature type="domain" description="PASTA" evidence="6">
    <location>
        <begin position="601"/>
        <end position="660"/>
    </location>
</feature>
<organism evidence="7 8">
    <name type="scientific">Atopostipes suicloacalis DSM 15692</name>
    <dbReference type="NCBI Taxonomy" id="1121025"/>
    <lineage>
        <taxon>Bacteria</taxon>
        <taxon>Bacillati</taxon>
        <taxon>Bacillota</taxon>
        <taxon>Bacilli</taxon>
        <taxon>Lactobacillales</taxon>
        <taxon>Carnobacteriaceae</taxon>
        <taxon>Atopostipes</taxon>
    </lineage>
</organism>
<dbReference type="CDD" id="cd06575">
    <property type="entry name" value="PASTA_Pbp2x-like_2"/>
    <property type="match status" value="1"/>
</dbReference>
<evidence type="ECO:0000256" key="4">
    <source>
        <dbReference type="SAM" id="MobiDB-lite"/>
    </source>
</evidence>
<protein>
    <submittedName>
        <fullName evidence="7">Penicillin-binding protein 2B</fullName>
    </submittedName>
</protein>
<keyword evidence="5" id="KW-0812">Transmembrane</keyword>
<evidence type="ECO:0000313" key="8">
    <source>
        <dbReference type="Proteomes" id="UP000184128"/>
    </source>
</evidence>
<dbReference type="RefSeq" id="WP_073295231.1">
    <property type="nucleotide sequence ID" value="NZ_FQUF01000004.1"/>
</dbReference>
<keyword evidence="5" id="KW-1133">Transmembrane helix</keyword>
<dbReference type="GO" id="GO:0008658">
    <property type="term" value="F:penicillin binding"/>
    <property type="evidence" value="ECO:0007669"/>
    <property type="project" value="InterPro"/>
</dbReference>
<dbReference type="InterPro" id="IPR050515">
    <property type="entry name" value="Beta-lactam/transpept"/>
</dbReference>
<accession>A0A1M4T034</accession>
<feature type="transmembrane region" description="Helical" evidence="5">
    <location>
        <begin position="12"/>
        <end position="29"/>
    </location>
</feature>
<comment type="similarity">
    <text evidence="2">Belongs to the transpeptidase family.</text>
</comment>
<evidence type="ECO:0000256" key="2">
    <source>
        <dbReference type="ARBA" id="ARBA00007171"/>
    </source>
</evidence>
<dbReference type="STRING" id="1121025.SAMN02745249_00312"/>
<sequence length="735" mass="81856">MNSDKNRHNFSALLLVFTIFSFGLMFLRFSQIMVRGEINGEDLDGKVERLYTRNQTLQANRGTIFDRFGNPIAIDATSYKMVAVLTDKWSTEKNPQHITDAEAVAKIISQNINLSEEKVLEYLTRDVDQIEFGSAGNNLSYQTVSSIKEELEEKNLSGVIFEEKQKRLYPNGTFASHTVGLAQYTGNDKDEKTEDKQLEGVMGLEASFNDLLTGKNGKITYKKDSLGYLIPSLEHEEIDPINGNNLYLTLDYKLQTHLETILDRVQQENTPKRMTATVIDAKNGEILASAQRPSFNATTLENIDASWQNLLTEYTYEPGSTMKILTLAAAIEEGVFDPNQYYESGAIKVHGGTVRDYNRTGWGWISSLEGVARSSNVLFVRLVDAMGHDVWKEYLDAFGFGEKTGINLPNEQTGTNPYAWPLQKVNTGFGQGISVTPVQMLKAFSAIANGENIVQPRLIAKTEDNTTEEETLYEPKKLESPISKETAQLTLDYLSKAMDIENAVAKGYKKEGYSIAAKTGTAQLVDSETGAYSSSKYIYSVAALFPTEDPKYIVYITVQEPTYTEDASYGSEVVQKIYHPLIDRIIDFKEDIESDGSSENDLQYVTTPSYLDLTSSEAIKDLKKSNQQYSLIGTGEEIVQQIPYPDTPLFDDQQIILMTNGAATIPDLTNWSRNDVLKVSELTGVDITFEGEGYVVEQSLEEGSYMEPGMEITVKLSSESNGEGEASSPEANENE</sequence>
<name>A0A1M4T034_9LACT</name>
<dbReference type="Gene3D" id="2.20.70.70">
    <property type="match status" value="1"/>
</dbReference>
<dbReference type="OrthoDB" id="9804124at2"/>
<dbReference type="InterPro" id="IPR005311">
    <property type="entry name" value="PBP_dimer"/>
</dbReference>
<dbReference type="SUPFAM" id="SSF56519">
    <property type="entry name" value="Penicillin binding protein dimerisation domain"/>
    <property type="match status" value="1"/>
</dbReference>
<dbReference type="Gene3D" id="3.90.1310.10">
    <property type="entry name" value="Penicillin-binding protein 2a (Domain 2)"/>
    <property type="match status" value="1"/>
</dbReference>
<reference evidence="7 8" key="1">
    <citation type="submission" date="2016-11" db="EMBL/GenBank/DDBJ databases">
        <authorList>
            <person name="Jaros S."/>
            <person name="Januszkiewicz K."/>
            <person name="Wedrychowicz H."/>
        </authorList>
    </citation>
    <scope>NUCLEOTIDE SEQUENCE [LARGE SCALE GENOMIC DNA]</scope>
    <source>
        <strain evidence="7 8">DSM 15692</strain>
    </source>
</reference>
<dbReference type="CDD" id="cd06576">
    <property type="entry name" value="PASTA_Pbp2x-like_1"/>
    <property type="match status" value="1"/>
</dbReference>
<feature type="domain" description="PASTA" evidence="6">
    <location>
        <begin position="661"/>
        <end position="718"/>
    </location>
</feature>
<dbReference type="Proteomes" id="UP000184128">
    <property type="component" value="Unassembled WGS sequence"/>
</dbReference>
<dbReference type="SUPFAM" id="SSF56601">
    <property type="entry name" value="beta-lactamase/transpeptidase-like"/>
    <property type="match status" value="1"/>
</dbReference>
<dbReference type="Pfam" id="PF03793">
    <property type="entry name" value="PASTA"/>
    <property type="match status" value="1"/>
</dbReference>
<dbReference type="SMART" id="SM00740">
    <property type="entry name" value="PASTA"/>
    <property type="match status" value="2"/>
</dbReference>
<proteinExistence type="inferred from homology"/>
<dbReference type="GO" id="GO:0005886">
    <property type="term" value="C:plasma membrane"/>
    <property type="evidence" value="ECO:0007669"/>
    <property type="project" value="UniProtKB-SubCell"/>
</dbReference>
<dbReference type="GO" id="GO:0071555">
    <property type="term" value="P:cell wall organization"/>
    <property type="evidence" value="ECO:0007669"/>
    <property type="project" value="TreeGrafter"/>
</dbReference>
<dbReference type="PANTHER" id="PTHR30627">
    <property type="entry name" value="PEPTIDOGLYCAN D,D-TRANSPEPTIDASE"/>
    <property type="match status" value="1"/>
</dbReference>
<dbReference type="InterPro" id="IPR012338">
    <property type="entry name" value="Beta-lactam/transpept-like"/>
</dbReference>
<dbReference type="PANTHER" id="PTHR30627:SF26">
    <property type="entry name" value="PENICILLIN-BINDING PROTEIN 2B"/>
    <property type="match status" value="1"/>
</dbReference>
<evidence type="ECO:0000256" key="3">
    <source>
        <dbReference type="ARBA" id="ARBA00023136"/>
    </source>
</evidence>